<sequence length="17" mass="1778">MELLEVQDCGGGTLQGQ</sequence>
<protein>
    <submittedName>
        <fullName evidence="1">Uncharacterized protein</fullName>
    </submittedName>
</protein>
<dbReference type="EMBL" id="GBRH01184904">
    <property type="protein sequence ID" value="JAE12992.1"/>
    <property type="molecule type" value="Transcribed_RNA"/>
</dbReference>
<reference evidence="1" key="2">
    <citation type="journal article" date="2015" name="Data Brief">
        <title>Shoot transcriptome of the giant reed, Arundo donax.</title>
        <authorList>
            <person name="Barrero R.A."/>
            <person name="Guerrero F.D."/>
            <person name="Moolhuijzen P."/>
            <person name="Goolsby J.A."/>
            <person name="Tidwell J."/>
            <person name="Bellgard S.E."/>
            <person name="Bellgard M.I."/>
        </authorList>
    </citation>
    <scope>NUCLEOTIDE SEQUENCE</scope>
    <source>
        <tissue evidence="1">Shoot tissue taken approximately 20 cm above the soil surface</tissue>
    </source>
</reference>
<name>A0A0A9FKX4_ARUDO</name>
<accession>A0A0A9FKX4</accession>
<reference evidence="1" key="1">
    <citation type="submission" date="2014-09" db="EMBL/GenBank/DDBJ databases">
        <authorList>
            <person name="Magalhaes I.L.F."/>
            <person name="Oliveira U."/>
            <person name="Santos F.R."/>
            <person name="Vidigal T.H.D.A."/>
            <person name="Brescovit A.D."/>
            <person name="Santos A.J."/>
        </authorList>
    </citation>
    <scope>NUCLEOTIDE SEQUENCE</scope>
    <source>
        <tissue evidence="1">Shoot tissue taken approximately 20 cm above the soil surface</tissue>
    </source>
</reference>
<proteinExistence type="predicted"/>
<dbReference type="AlphaFoldDB" id="A0A0A9FKX4"/>
<evidence type="ECO:0000313" key="1">
    <source>
        <dbReference type="EMBL" id="JAE12992.1"/>
    </source>
</evidence>
<organism evidence="1">
    <name type="scientific">Arundo donax</name>
    <name type="common">Giant reed</name>
    <name type="synonym">Donax arundinaceus</name>
    <dbReference type="NCBI Taxonomy" id="35708"/>
    <lineage>
        <taxon>Eukaryota</taxon>
        <taxon>Viridiplantae</taxon>
        <taxon>Streptophyta</taxon>
        <taxon>Embryophyta</taxon>
        <taxon>Tracheophyta</taxon>
        <taxon>Spermatophyta</taxon>
        <taxon>Magnoliopsida</taxon>
        <taxon>Liliopsida</taxon>
        <taxon>Poales</taxon>
        <taxon>Poaceae</taxon>
        <taxon>PACMAD clade</taxon>
        <taxon>Arundinoideae</taxon>
        <taxon>Arundineae</taxon>
        <taxon>Arundo</taxon>
    </lineage>
</organism>